<reference evidence="2 3" key="1">
    <citation type="submission" date="2020-12" db="EMBL/GenBank/DDBJ databases">
        <title>WGS of Legionella: environmental sample.</title>
        <authorList>
            <person name="Cristino S."/>
            <person name="Girolamini L."/>
            <person name="Salaris S."/>
            <person name="Pascale M.R."/>
            <person name="Mazzotta M."/>
            <person name="Orsini M."/>
            <person name="Grottola A."/>
        </authorList>
    </citation>
    <scope>NUCLEOTIDE SEQUENCE [LARGE SCALE GENOMIC DNA]</scope>
    <source>
        <strain evidence="2 3">30cs62</strain>
    </source>
</reference>
<feature type="region of interest" description="Disordered" evidence="1">
    <location>
        <begin position="308"/>
        <end position="328"/>
    </location>
</feature>
<proteinExistence type="predicted"/>
<evidence type="ECO:0000313" key="3">
    <source>
        <dbReference type="Proteomes" id="UP000809910"/>
    </source>
</evidence>
<dbReference type="Proteomes" id="UP000809910">
    <property type="component" value="Unassembled WGS sequence"/>
</dbReference>
<organism evidence="2 3">
    <name type="scientific">Legionella bononiensis</name>
    <dbReference type="NCBI Taxonomy" id="2793102"/>
    <lineage>
        <taxon>Bacteria</taxon>
        <taxon>Pseudomonadati</taxon>
        <taxon>Pseudomonadota</taxon>
        <taxon>Gammaproteobacteria</taxon>
        <taxon>Legionellales</taxon>
        <taxon>Legionellaceae</taxon>
        <taxon>Legionella</taxon>
    </lineage>
</organism>
<protein>
    <recommendedName>
        <fullName evidence="4">Coiled coil protein</fullName>
    </recommendedName>
</protein>
<dbReference type="EMBL" id="JADWVN010000032">
    <property type="protein sequence ID" value="MBL7528388.1"/>
    <property type="molecule type" value="Genomic_DNA"/>
</dbReference>
<accession>A0ABS1WGA6</accession>
<keyword evidence="3" id="KW-1185">Reference proteome</keyword>
<gene>
    <name evidence="2" type="ORF">I5282_17630</name>
</gene>
<evidence type="ECO:0000313" key="2">
    <source>
        <dbReference type="EMBL" id="MBL7528388.1"/>
    </source>
</evidence>
<dbReference type="RefSeq" id="WP_203113821.1">
    <property type="nucleotide sequence ID" value="NZ_JADOBG010000023.1"/>
</dbReference>
<comment type="caution">
    <text evidence="2">The sequence shown here is derived from an EMBL/GenBank/DDBJ whole genome shotgun (WGS) entry which is preliminary data.</text>
</comment>
<evidence type="ECO:0000256" key="1">
    <source>
        <dbReference type="SAM" id="MobiDB-lite"/>
    </source>
</evidence>
<sequence length="328" mass="36952">MAFLEIVSSQEVTQAVQSAIDDLNKLKEVNEVIIENTHYEIETGLKDLFVKGKIDKTGYREMLQQNKDELALRYEGRAKIEEQLTRLEALKEPQDEPKGFIIPGNSTRDELKKLIVLMEAKKSLTDSSEEKLLLSVLLQTVGACKNTLDEKGAFENKSILLLKSEEQYVTSLLTQMENNEIHDHLQKKAQLDYIKNECIADPSLSNDEKEVLQSLCDSLSREVLAIIKSNGSSDEAYQDKIASLLNDTLEQSKEIAITSGFKGFINAICAVVRLEPVFTISNSPVIEKMKDIKDQLFAIKEEANRADEEVNTLHSDDDSDSVVEHKMQ</sequence>
<name>A0ABS1WGA6_9GAMM</name>
<evidence type="ECO:0008006" key="4">
    <source>
        <dbReference type="Google" id="ProtNLM"/>
    </source>
</evidence>